<dbReference type="AlphaFoldDB" id="A0A101U7R5"/>
<dbReference type="Pfam" id="PF07690">
    <property type="entry name" value="MFS_1"/>
    <property type="match status" value="1"/>
</dbReference>
<dbReference type="InterPro" id="IPR036259">
    <property type="entry name" value="MFS_trans_sf"/>
</dbReference>
<gene>
    <name evidence="7" type="ORF">AQJ67_05290</name>
</gene>
<dbReference type="STRING" id="661399.AQJ67_05290"/>
<evidence type="ECO:0000256" key="5">
    <source>
        <dbReference type="SAM" id="Phobius"/>
    </source>
</evidence>
<comment type="subcellular location">
    <subcellularLocation>
        <location evidence="1">Cell membrane</location>
        <topology evidence="1">Multi-pass membrane protein</topology>
    </subcellularLocation>
</comment>
<evidence type="ECO:0000256" key="2">
    <source>
        <dbReference type="ARBA" id="ARBA00022692"/>
    </source>
</evidence>
<dbReference type="Gene3D" id="1.20.1250.20">
    <property type="entry name" value="MFS general substrate transporter like domains"/>
    <property type="match status" value="2"/>
</dbReference>
<feature type="transmembrane region" description="Helical" evidence="5">
    <location>
        <begin position="137"/>
        <end position="160"/>
    </location>
</feature>
<feature type="transmembrane region" description="Helical" evidence="5">
    <location>
        <begin position="385"/>
        <end position="401"/>
    </location>
</feature>
<reference evidence="7 8" key="1">
    <citation type="submission" date="2015-10" db="EMBL/GenBank/DDBJ databases">
        <title>Draft genome sequence of Streptomyces caeruleatus NRRL B-24802, type strain for the species Streptomyces caeruleatus.</title>
        <authorList>
            <person name="Ruckert C."/>
            <person name="Winkler A."/>
            <person name="Kalinowski J."/>
            <person name="Kampfer P."/>
            <person name="Glaeser S."/>
        </authorList>
    </citation>
    <scope>NUCLEOTIDE SEQUENCE [LARGE SCALE GENOMIC DNA]</scope>
    <source>
        <strain evidence="7 8">NRRL B-24802</strain>
    </source>
</reference>
<sequence length="408" mass="42295">MSKRAVVAILITTFGNTAAVMLPSLVALPLIMERIAPDNKETALGVATGIIAFGTMILAPVCGALSDRTTSRFGMRRPGLAVGGMMAVAGLTWLGLSGSLPAAFGALTLLALGQGLVNASHAAMTPDSIPEHARGRVVGLSSLFGLLAALLAGIVGPQFIGNQLLMAAGGVPLYILTFVIGIAIYRDRRLSPAEVPQQPLIRTVARAYVFNPKSAPDYSWVWLSRFLITFGVAFTGSFAIYYLTDHLGVTKKELPSLISVNNMLSMVGALVGTIVGSFVTDRVRSRKPLILISALMLAAGSAVVAFAPSIPFFFVGSALIAVATGFFIPTDGVLVMSVLPDGGRDVARYMSLFVIADQLPRSIGPVMAPAILALGGMTALGGYPALYLAGGVVAIVGGVVVRRARGVA</sequence>
<dbReference type="PROSITE" id="PS50850">
    <property type="entry name" value="MFS"/>
    <property type="match status" value="1"/>
</dbReference>
<dbReference type="PANTHER" id="PTHR23528">
    <property type="match status" value="1"/>
</dbReference>
<feature type="transmembrane region" description="Helical" evidence="5">
    <location>
        <begin position="289"/>
        <end position="307"/>
    </location>
</feature>
<feature type="transmembrane region" description="Helical" evidence="5">
    <location>
        <begin position="222"/>
        <end position="243"/>
    </location>
</feature>
<dbReference type="GO" id="GO:0005886">
    <property type="term" value="C:plasma membrane"/>
    <property type="evidence" value="ECO:0007669"/>
    <property type="project" value="UniProtKB-SubCell"/>
</dbReference>
<dbReference type="SUPFAM" id="SSF103473">
    <property type="entry name" value="MFS general substrate transporter"/>
    <property type="match status" value="1"/>
</dbReference>
<name>A0A101U7R5_9ACTN</name>
<feature type="transmembrane region" description="Helical" evidence="5">
    <location>
        <begin position="43"/>
        <end position="66"/>
    </location>
</feature>
<dbReference type="OrthoDB" id="7584869at2"/>
<dbReference type="InterPro" id="IPR020846">
    <property type="entry name" value="MFS_dom"/>
</dbReference>
<protein>
    <recommendedName>
        <fullName evidence="6">Major facilitator superfamily (MFS) profile domain-containing protein</fullName>
    </recommendedName>
</protein>
<accession>A0A101U7R5</accession>
<evidence type="ECO:0000259" key="6">
    <source>
        <dbReference type="PROSITE" id="PS50850"/>
    </source>
</evidence>
<proteinExistence type="predicted"/>
<evidence type="ECO:0000256" key="4">
    <source>
        <dbReference type="ARBA" id="ARBA00023136"/>
    </source>
</evidence>
<comment type="caution">
    <text evidence="7">The sequence shown here is derived from an EMBL/GenBank/DDBJ whole genome shotgun (WGS) entry which is preliminary data.</text>
</comment>
<feature type="domain" description="Major facilitator superfamily (MFS) profile" evidence="6">
    <location>
        <begin position="5"/>
        <end position="408"/>
    </location>
</feature>
<feature type="transmembrane region" description="Helical" evidence="5">
    <location>
        <begin position="102"/>
        <end position="125"/>
    </location>
</feature>
<dbReference type="Proteomes" id="UP000053429">
    <property type="component" value="Unassembled WGS sequence"/>
</dbReference>
<evidence type="ECO:0000256" key="3">
    <source>
        <dbReference type="ARBA" id="ARBA00022989"/>
    </source>
</evidence>
<feature type="transmembrane region" description="Helical" evidence="5">
    <location>
        <begin position="359"/>
        <end position="379"/>
    </location>
</feature>
<dbReference type="GO" id="GO:0022857">
    <property type="term" value="F:transmembrane transporter activity"/>
    <property type="evidence" value="ECO:0007669"/>
    <property type="project" value="InterPro"/>
</dbReference>
<feature type="transmembrane region" description="Helical" evidence="5">
    <location>
        <begin position="166"/>
        <end position="185"/>
    </location>
</feature>
<keyword evidence="3 5" id="KW-1133">Transmembrane helix</keyword>
<dbReference type="InterPro" id="IPR011701">
    <property type="entry name" value="MFS"/>
</dbReference>
<organism evidence="7 8">
    <name type="scientific">Streptomyces caeruleatus</name>
    <dbReference type="NCBI Taxonomy" id="661399"/>
    <lineage>
        <taxon>Bacteria</taxon>
        <taxon>Bacillati</taxon>
        <taxon>Actinomycetota</taxon>
        <taxon>Actinomycetes</taxon>
        <taxon>Kitasatosporales</taxon>
        <taxon>Streptomycetaceae</taxon>
        <taxon>Streptomyces</taxon>
    </lineage>
</organism>
<dbReference type="PANTHER" id="PTHR23528:SF1">
    <property type="entry name" value="MAJOR FACILITATOR SUPERFAMILY (MFS) PROFILE DOMAIN-CONTAINING PROTEIN"/>
    <property type="match status" value="1"/>
</dbReference>
<feature type="transmembrane region" description="Helical" evidence="5">
    <location>
        <begin position="78"/>
        <end position="96"/>
    </location>
</feature>
<keyword evidence="4 5" id="KW-0472">Membrane</keyword>
<feature type="transmembrane region" description="Helical" evidence="5">
    <location>
        <begin position="313"/>
        <end position="339"/>
    </location>
</feature>
<dbReference type="RefSeq" id="WP_159058720.1">
    <property type="nucleotide sequence ID" value="NZ_KQ948925.1"/>
</dbReference>
<dbReference type="CDD" id="cd06174">
    <property type="entry name" value="MFS"/>
    <property type="match status" value="1"/>
</dbReference>
<feature type="transmembrane region" description="Helical" evidence="5">
    <location>
        <begin position="263"/>
        <end position="280"/>
    </location>
</feature>
<evidence type="ECO:0000256" key="1">
    <source>
        <dbReference type="ARBA" id="ARBA00004651"/>
    </source>
</evidence>
<keyword evidence="2 5" id="KW-0812">Transmembrane</keyword>
<keyword evidence="8" id="KW-1185">Reference proteome</keyword>
<evidence type="ECO:0000313" key="8">
    <source>
        <dbReference type="Proteomes" id="UP000053429"/>
    </source>
</evidence>
<evidence type="ECO:0000313" key="7">
    <source>
        <dbReference type="EMBL" id="KUO05564.1"/>
    </source>
</evidence>
<dbReference type="EMBL" id="LMWY01000004">
    <property type="protein sequence ID" value="KUO05564.1"/>
    <property type="molecule type" value="Genomic_DNA"/>
</dbReference>